<dbReference type="EMBL" id="BLAU01000001">
    <property type="protein sequence ID" value="GET20164.1"/>
    <property type="molecule type" value="Genomic_DNA"/>
</dbReference>
<name>A0A2P8CKQ2_9BACT</name>
<sequence>MDKKEESPIPFAQFIAPDGRLVGTSNTEGTIDTTLVNRFAKNSDSLVVQHLSYGNRMMSWKDMKRAGNVYLASREVRIPEITVTNKKEKMVLVLEGYFRSYQLKDSVPEYFADGMVKYFTWNDGKRFKCQKDAYRSFRNQKVVDAIQKHAVTLSEGGLSVPYIESLTIPGQFDKDYTTTDSLGKTFIMKKNAVVGHIRTNEAQKQVQMSIDWIAPAKARERSLFGYHVRITHQDVVETYHAGSRSMTSRANLESWRKYYQYFFKQKKEKRFKNIQRVSEFYVLKSYYIPKSVMQKERTSSGWGLPSSHVYTTEYWKHLDKRIPALNSNIKRLLGTRLTMYD</sequence>
<dbReference type="Proteomes" id="UP000240621">
    <property type="component" value="Unassembled WGS sequence"/>
</dbReference>
<organism evidence="2 3">
    <name type="scientific">Prolixibacter denitrificans</name>
    <dbReference type="NCBI Taxonomy" id="1541063"/>
    <lineage>
        <taxon>Bacteria</taxon>
        <taxon>Pseudomonadati</taxon>
        <taxon>Bacteroidota</taxon>
        <taxon>Bacteroidia</taxon>
        <taxon>Marinilabiliales</taxon>
        <taxon>Prolixibacteraceae</taxon>
        <taxon>Prolixibacter</taxon>
    </lineage>
</organism>
<evidence type="ECO:0000313" key="1">
    <source>
        <dbReference type="EMBL" id="GET20164.1"/>
    </source>
</evidence>
<dbReference type="AlphaFoldDB" id="A0A2P8CKQ2"/>
<accession>A0A2P8CKQ2</accession>
<evidence type="ECO:0000313" key="2">
    <source>
        <dbReference type="EMBL" id="PSK85544.1"/>
    </source>
</evidence>
<dbReference type="Proteomes" id="UP000396862">
    <property type="component" value="Unassembled WGS sequence"/>
</dbReference>
<evidence type="ECO:0000313" key="3">
    <source>
        <dbReference type="Proteomes" id="UP000240621"/>
    </source>
</evidence>
<proteinExistence type="predicted"/>
<reference evidence="2 3" key="1">
    <citation type="submission" date="2018-03" db="EMBL/GenBank/DDBJ databases">
        <title>Genomic Encyclopedia of Archaeal and Bacterial Type Strains, Phase II (KMG-II): from individual species to whole genera.</title>
        <authorList>
            <person name="Goeker M."/>
        </authorList>
    </citation>
    <scope>NUCLEOTIDE SEQUENCE [LARGE SCALE GENOMIC DNA]</scope>
    <source>
        <strain evidence="2 3">DSM 27267</strain>
    </source>
</reference>
<protein>
    <submittedName>
        <fullName evidence="2">Uncharacterized protein</fullName>
    </submittedName>
</protein>
<keyword evidence="4" id="KW-1185">Reference proteome</keyword>
<evidence type="ECO:0000313" key="4">
    <source>
        <dbReference type="Proteomes" id="UP000396862"/>
    </source>
</evidence>
<dbReference type="OrthoDB" id="1079026at2"/>
<dbReference type="RefSeq" id="WP_106540575.1">
    <property type="nucleotide sequence ID" value="NZ_BLAU01000001.1"/>
</dbReference>
<comment type="caution">
    <text evidence="2">The sequence shown here is derived from an EMBL/GenBank/DDBJ whole genome shotgun (WGS) entry which is preliminary data.</text>
</comment>
<gene>
    <name evidence="2" type="ORF">CLV93_101507</name>
    <name evidence="1" type="ORF">JCM18694_04100</name>
</gene>
<reference evidence="1 4" key="2">
    <citation type="submission" date="2019-10" db="EMBL/GenBank/DDBJ databases">
        <title>Prolixibacter strains distinguished by the presence of nitrate reductase genes were adept at nitrate-dependent anaerobic corrosion of metallic iron and carbon steel.</title>
        <authorList>
            <person name="Iino T."/>
            <person name="Shono N."/>
            <person name="Ito K."/>
            <person name="Nakamura R."/>
            <person name="Sueoka K."/>
            <person name="Harayama S."/>
            <person name="Ohkuma M."/>
        </authorList>
    </citation>
    <scope>NUCLEOTIDE SEQUENCE [LARGE SCALE GENOMIC DNA]</scope>
    <source>
        <strain evidence="1 4">MIC1-1</strain>
    </source>
</reference>
<dbReference type="EMBL" id="PYGC01000001">
    <property type="protein sequence ID" value="PSK85544.1"/>
    <property type="molecule type" value="Genomic_DNA"/>
</dbReference>